<dbReference type="GO" id="GO:0046872">
    <property type="term" value="F:metal ion binding"/>
    <property type="evidence" value="ECO:0007669"/>
    <property type="project" value="InterPro"/>
</dbReference>
<evidence type="ECO:0000313" key="7">
    <source>
        <dbReference type="Proteomes" id="UP000326671"/>
    </source>
</evidence>
<proteinExistence type="inferred from homology"/>
<dbReference type="Pfam" id="PF01297">
    <property type="entry name" value="ZnuA"/>
    <property type="match status" value="1"/>
</dbReference>
<keyword evidence="7" id="KW-1185">Reference proteome</keyword>
<dbReference type="InterPro" id="IPR006129">
    <property type="entry name" value="AdhesinB"/>
</dbReference>
<dbReference type="PRINTS" id="PR00691">
    <property type="entry name" value="ADHESINB"/>
</dbReference>
<evidence type="ECO:0000313" key="6">
    <source>
        <dbReference type="EMBL" id="KAA9012675.1"/>
    </source>
</evidence>
<evidence type="ECO:0000256" key="5">
    <source>
        <dbReference type="SAM" id="SignalP"/>
    </source>
</evidence>
<keyword evidence="1 3" id="KW-0813">Transport</keyword>
<evidence type="ECO:0000256" key="3">
    <source>
        <dbReference type="RuleBase" id="RU003512"/>
    </source>
</evidence>
<dbReference type="PRINTS" id="PR00690">
    <property type="entry name" value="ADHESNFAMILY"/>
</dbReference>
<dbReference type="InterPro" id="IPR006128">
    <property type="entry name" value="Lipoprotein_PsaA-like"/>
</dbReference>
<feature type="region of interest" description="Disordered" evidence="4">
    <location>
        <begin position="120"/>
        <end position="149"/>
    </location>
</feature>
<dbReference type="PROSITE" id="PS51257">
    <property type="entry name" value="PROKAR_LIPOPROTEIN"/>
    <property type="match status" value="1"/>
</dbReference>
<dbReference type="SUPFAM" id="SSF53807">
    <property type="entry name" value="Helical backbone' metal receptor"/>
    <property type="match status" value="1"/>
</dbReference>
<feature type="compositionally biased region" description="Basic and acidic residues" evidence="4">
    <location>
        <begin position="135"/>
        <end position="149"/>
    </location>
</feature>
<sequence length="318" mass="36232">MKKWLLFLTVFLTVSLVLAGCGETEKEKAETDSNQHLTAYTTVYPLQFFTEEIGGDLVNVETIYPPGADEHTFEPSQKDMIKLAESDLFIYVGLGLEGFVEKAKDSLKNEKVTMVAAGESIHFDEDNHSEEEGHEEEHADEHHHGDRDPHVWLDPIFSKELAESIKDALIEKDPENEATYAQNYNALIQRLDELDTQFLEMAEQAEHKEFIVSHAAYGYWEHRYGLEQISISGLSTSSEPSQKDLESIVKTAKEINSNYIFFEQNVSSKLTEIVQEEIGAEALTLHNLSVRTEEDMKKNRDYFSIMNDNLQALKKALH</sequence>
<dbReference type="InterPro" id="IPR006127">
    <property type="entry name" value="ZnuA-like"/>
</dbReference>
<comment type="caution">
    <text evidence="6">The sequence shown here is derived from an EMBL/GenBank/DDBJ whole genome shotgun (WGS) entry which is preliminary data.</text>
</comment>
<accession>A0A5J5GWV5</accession>
<dbReference type="AlphaFoldDB" id="A0A5J5GWV5"/>
<organism evidence="6 7">
    <name type="scientific">Niallia endozanthoxylica</name>
    <dbReference type="NCBI Taxonomy" id="2036016"/>
    <lineage>
        <taxon>Bacteria</taxon>
        <taxon>Bacillati</taxon>
        <taxon>Bacillota</taxon>
        <taxon>Bacilli</taxon>
        <taxon>Bacillales</taxon>
        <taxon>Bacillaceae</taxon>
        <taxon>Niallia</taxon>
    </lineage>
</organism>
<dbReference type="EMBL" id="VYKL01000059">
    <property type="protein sequence ID" value="KAA9012675.1"/>
    <property type="molecule type" value="Genomic_DNA"/>
</dbReference>
<reference evidence="6 7" key="1">
    <citation type="submission" date="2019-09" db="EMBL/GenBank/DDBJ databases">
        <title>Whole genome sequences of isolates from the Mars Exploration Rovers.</title>
        <authorList>
            <person name="Seuylemezian A."/>
            <person name="Vaishampayan P."/>
        </authorList>
    </citation>
    <scope>NUCLEOTIDE SEQUENCE [LARGE SCALE GENOMIC DNA]</scope>
    <source>
        <strain evidence="6 7">MER_TA_151</strain>
    </source>
</reference>
<dbReference type="Gene3D" id="3.40.50.1980">
    <property type="entry name" value="Nitrogenase molybdenum iron protein domain"/>
    <property type="match status" value="2"/>
</dbReference>
<gene>
    <name evidence="6" type="ORF">F4V44_25320</name>
</gene>
<protein>
    <submittedName>
        <fullName evidence="6">Adhesin</fullName>
    </submittedName>
</protein>
<dbReference type="RefSeq" id="WP_150442753.1">
    <property type="nucleotide sequence ID" value="NZ_VYKL01000059.1"/>
</dbReference>
<comment type="similarity">
    <text evidence="3">Belongs to the bacterial solute-binding protein 9 family.</text>
</comment>
<dbReference type="Proteomes" id="UP000326671">
    <property type="component" value="Unassembled WGS sequence"/>
</dbReference>
<keyword evidence="2 5" id="KW-0732">Signal</keyword>
<dbReference type="OrthoDB" id="9810636at2"/>
<name>A0A5J5GWV5_9BACI</name>
<feature type="chain" id="PRO_5038448698" evidence="5">
    <location>
        <begin position="20"/>
        <end position="318"/>
    </location>
</feature>
<dbReference type="GO" id="GO:0007155">
    <property type="term" value="P:cell adhesion"/>
    <property type="evidence" value="ECO:0007669"/>
    <property type="project" value="InterPro"/>
</dbReference>
<evidence type="ECO:0000256" key="2">
    <source>
        <dbReference type="ARBA" id="ARBA00022729"/>
    </source>
</evidence>
<dbReference type="InterPro" id="IPR050492">
    <property type="entry name" value="Bact_metal-bind_prot9"/>
</dbReference>
<dbReference type="PANTHER" id="PTHR42953:SF8">
    <property type="entry name" value="ZINT DOMAIN-CONTAINING PROTEIN"/>
    <property type="match status" value="1"/>
</dbReference>
<dbReference type="PANTHER" id="PTHR42953">
    <property type="entry name" value="HIGH-AFFINITY ZINC UPTAKE SYSTEM PROTEIN ZNUA-RELATED"/>
    <property type="match status" value="1"/>
</dbReference>
<feature type="signal peptide" evidence="5">
    <location>
        <begin position="1"/>
        <end position="19"/>
    </location>
</feature>
<evidence type="ECO:0000256" key="1">
    <source>
        <dbReference type="ARBA" id="ARBA00022448"/>
    </source>
</evidence>
<dbReference type="GO" id="GO:0030001">
    <property type="term" value="P:metal ion transport"/>
    <property type="evidence" value="ECO:0007669"/>
    <property type="project" value="InterPro"/>
</dbReference>
<evidence type="ECO:0000256" key="4">
    <source>
        <dbReference type="SAM" id="MobiDB-lite"/>
    </source>
</evidence>